<evidence type="ECO:0000313" key="2">
    <source>
        <dbReference type="EMBL" id="PCE64316.1"/>
    </source>
</evidence>
<dbReference type="Proteomes" id="UP000219559">
    <property type="component" value="Unassembled WGS sequence"/>
</dbReference>
<reference evidence="2 3" key="1">
    <citation type="submission" date="2017-04" db="EMBL/GenBank/DDBJ databases">
        <title>A new member of the family Flavobacteriaceae isolated from ascidians.</title>
        <authorList>
            <person name="Chen L."/>
        </authorList>
    </citation>
    <scope>NUCLEOTIDE SEQUENCE [LARGE SCALE GENOMIC DNA]</scope>
    <source>
        <strain evidence="2 3">HQA918</strain>
    </source>
</reference>
<accession>A0A2A4G8J7</accession>
<proteinExistence type="predicted"/>
<organism evidence="2 3">
    <name type="scientific">Sediminicola luteus</name>
    <dbReference type="NCBI Taxonomy" id="319238"/>
    <lineage>
        <taxon>Bacteria</taxon>
        <taxon>Pseudomonadati</taxon>
        <taxon>Bacteroidota</taxon>
        <taxon>Flavobacteriia</taxon>
        <taxon>Flavobacteriales</taxon>
        <taxon>Flavobacteriaceae</taxon>
        <taxon>Sediminicola</taxon>
    </lineage>
</organism>
<dbReference type="SUPFAM" id="SSF56935">
    <property type="entry name" value="Porins"/>
    <property type="match status" value="1"/>
</dbReference>
<gene>
    <name evidence="2" type="ORF">B7P33_08435</name>
</gene>
<dbReference type="EMBL" id="NBWU01000003">
    <property type="protein sequence ID" value="PCE64316.1"/>
    <property type="molecule type" value="Genomic_DNA"/>
</dbReference>
<dbReference type="InterPro" id="IPR011486">
    <property type="entry name" value="BBP2"/>
</dbReference>
<protein>
    <recommendedName>
        <fullName evidence="4">Porin</fullName>
    </recommendedName>
</protein>
<evidence type="ECO:0000313" key="3">
    <source>
        <dbReference type="Proteomes" id="UP000219559"/>
    </source>
</evidence>
<feature type="signal peptide" evidence="1">
    <location>
        <begin position="1"/>
        <end position="27"/>
    </location>
</feature>
<evidence type="ECO:0008006" key="4">
    <source>
        <dbReference type="Google" id="ProtNLM"/>
    </source>
</evidence>
<dbReference type="Pfam" id="PF07642">
    <property type="entry name" value="BBP2"/>
    <property type="match status" value="1"/>
</dbReference>
<sequence>MRKSTFTKNGKIYGFVLCFLLSFIALAQDSTETKWKISGGVDTYFRTNLNGLNKEVPIIEGGEQTGSIDAAAPASSFANSPGFALGMFNLIGAYEGEKVGAVADLVFGPRGEDAVFGSPEGSTNIINQLYVYYKPSENIKLTLGNFNTFLGYEVINPAANFHYSTSYLFSYGPFSHSGLKADFELGKGWSAMIGFLSATDFTDSNPFGEFSLGAQLGYGGQYINLLYGKQSFGTALIDGVKTVVDNEPLFQIDYTGGFDLSESIFLGINASYQETDGSGFYGAALYPAYKFSDNAALGLRAEYFKELEDGGPVYGADIESIAFTLTADLHFKDLNIKPELRLDSISEDVFVDPDLNAQGQLASFLVAAIYTFN</sequence>
<feature type="chain" id="PRO_5013195511" description="Porin" evidence="1">
    <location>
        <begin position="28"/>
        <end position="373"/>
    </location>
</feature>
<dbReference type="AlphaFoldDB" id="A0A2A4G8J7"/>
<keyword evidence="3" id="KW-1185">Reference proteome</keyword>
<dbReference type="RefSeq" id="WP_097440439.1">
    <property type="nucleotide sequence ID" value="NZ_KZ300476.1"/>
</dbReference>
<keyword evidence="1" id="KW-0732">Signal</keyword>
<dbReference type="OrthoDB" id="1114561at2"/>
<evidence type="ECO:0000256" key="1">
    <source>
        <dbReference type="SAM" id="SignalP"/>
    </source>
</evidence>
<comment type="caution">
    <text evidence="2">The sequence shown here is derived from an EMBL/GenBank/DDBJ whole genome shotgun (WGS) entry which is preliminary data.</text>
</comment>
<name>A0A2A4G8J7_9FLAO</name>